<name>A0A1G8HYG2_9FLAO</name>
<feature type="chain" id="PRO_5011787197" evidence="1">
    <location>
        <begin position="21"/>
        <end position="79"/>
    </location>
</feature>
<feature type="signal peptide" evidence="1">
    <location>
        <begin position="1"/>
        <end position="20"/>
    </location>
</feature>
<sequence length="79" mass="8575">MKKLVFTALAVVAFSGVAMAGTHEVKEVKVLADDCTTKAMNYIDNDYDRDGTHTSVENHDAYQAYLAGCNNNEKSITAS</sequence>
<gene>
    <name evidence="2" type="ORF">SAMN04488062_12342</name>
</gene>
<keyword evidence="1" id="KW-0732">Signal</keyword>
<evidence type="ECO:0000313" key="2">
    <source>
        <dbReference type="EMBL" id="SDI11602.1"/>
    </source>
</evidence>
<dbReference type="STRING" id="178355.SAMN04488062_12342"/>
<organism evidence="2 3">
    <name type="scientific">Flavobacterium omnivorum</name>
    <dbReference type="NCBI Taxonomy" id="178355"/>
    <lineage>
        <taxon>Bacteria</taxon>
        <taxon>Pseudomonadati</taxon>
        <taxon>Bacteroidota</taxon>
        <taxon>Flavobacteriia</taxon>
        <taxon>Flavobacteriales</taxon>
        <taxon>Flavobacteriaceae</taxon>
        <taxon>Flavobacterium</taxon>
    </lineage>
</organism>
<reference evidence="3" key="1">
    <citation type="submission" date="2016-10" db="EMBL/GenBank/DDBJ databases">
        <authorList>
            <person name="Varghese N."/>
            <person name="Submissions S."/>
        </authorList>
    </citation>
    <scope>NUCLEOTIDE SEQUENCE [LARGE SCALE GENOMIC DNA]</scope>
    <source>
        <strain evidence="3">CGMCC 1.2747</strain>
    </source>
</reference>
<dbReference type="OrthoDB" id="1375685at2"/>
<evidence type="ECO:0000256" key="1">
    <source>
        <dbReference type="SAM" id="SignalP"/>
    </source>
</evidence>
<dbReference type="Proteomes" id="UP000199274">
    <property type="component" value="Unassembled WGS sequence"/>
</dbReference>
<dbReference type="RefSeq" id="WP_091259189.1">
    <property type="nucleotide sequence ID" value="NZ_FNDB01000023.1"/>
</dbReference>
<dbReference type="AlphaFoldDB" id="A0A1G8HYG2"/>
<accession>A0A1G8HYG2</accession>
<proteinExistence type="predicted"/>
<keyword evidence="3" id="KW-1185">Reference proteome</keyword>
<evidence type="ECO:0000313" key="3">
    <source>
        <dbReference type="Proteomes" id="UP000199274"/>
    </source>
</evidence>
<dbReference type="EMBL" id="FNDB01000023">
    <property type="protein sequence ID" value="SDI11602.1"/>
    <property type="molecule type" value="Genomic_DNA"/>
</dbReference>
<protein>
    <submittedName>
        <fullName evidence="2">Uncharacterized protein</fullName>
    </submittedName>
</protein>